<dbReference type="Proteomes" id="UP000095751">
    <property type="component" value="Unassembled WGS sequence"/>
</dbReference>
<accession>A0A1E7FPU8</accession>
<dbReference type="EMBL" id="KV784355">
    <property type="protein sequence ID" value="OEU20115.1"/>
    <property type="molecule type" value="Genomic_DNA"/>
</dbReference>
<sequence>MKLSNVVIAAIALGSSNVCEGFSRVCTTTSTSTSATQLDAIMDRRQVLNTVVATSVMMGGALPAFAGEYEPKLMDMQQIAILGASLDKLITKLENPDTVGLALDGAKQFNKDPNFYSTYARNFVKKSVRNNSDADPRVGYIKQASTLISSLENLLEGGDALMNEKTVSAEAIKRVQKAQTLIVKFIEESGVKDDKLAAYVSSHK</sequence>
<evidence type="ECO:0000313" key="1">
    <source>
        <dbReference type="EMBL" id="OEU20115.1"/>
    </source>
</evidence>
<dbReference type="KEGG" id="fcy:FRACYDRAFT_236183"/>
<gene>
    <name evidence="1" type="ORF">FRACYDRAFT_236183</name>
</gene>
<reference evidence="1 2" key="1">
    <citation type="submission" date="2016-09" db="EMBL/GenBank/DDBJ databases">
        <title>Extensive genetic diversity and differential bi-allelic expression allows diatom success in the polar Southern Ocean.</title>
        <authorList>
            <consortium name="DOE Joint Genome Institute"/>
            <person name="Mock T."/>
            <person name="Otillar R.P."/>
            <person name="Strauss J."/>
            <person name="Dupont C."/>
            <person name="Frickenhaus S."/>
            <person name="Maumus F."/>
            <person name="Mcmullan M."/>
            <person name="Sanges R."/>
            <person name="Schmutz J."/>
            <person name="Toseland A."/>
            <person name="Valas R."/>
            <person name="Veluchamy A."/>
            <person name="Ward B.J."/>
            <person name="Allen A."/>
            <person name="Barry K."/>
            <person name="Falciatore A."/>
            <person name="Ferrante M."/>
            <person name="Fortunato A.E."/>
            <person name="Gloeckner G."/>
            <person name="Gruber A."/>
            <person name="Hipkin R."/>
            <person name="Janech M."/>
            <person name="Kroth P."/>
            <person name="Leese F."/>
            <person name="Lindquist E."/>
            <person name="Lyon B.R."/>
            <person name="Martin J."/>
            <person name="Mayer C."/>
            <person name="Parker M."/>
            <person name="Quesneville H."/>
            <person name="Raymond J."/>
            <person name="Uhlig C."/>
            <person name="Valentin K.U."/>
            <person name="Worden A.Z."/>
            <person name="Armbrust E.V."/>
            <person name="Bowler C."/>
            <person name="Green B."/>
            <person name="Moulton V."/>
            <person name="Van Oosterhout C."/>
            <person name="Grigoriev I."/>
        </authorList>
    </citation>
    <scope>NUCLEOTIDE SEQUENCE [LARGE SCALE GENOMIC DNA]</scope>
    <source>
        <strain evidence="1 2">CCMP1102</strain>
    </source>
</reference>
<dbReference type="OrthoDB" id="190948at2759"/>
<dbReference type="InParanoid" id="A0A1E7FPU8"/>
<name>A0A1E7FPU8_9STRA</name>
<proteinExistence type="predicted"/>
<keyword evidence="2" id="KW-1185">Reference proteome</keyword>
<dbReference type="AlphaFoldDB" id="A0A1E7FPU8"/>
<evidence type="ECO:0000313" key="2">
    <source>
        <dbReference type="Proteomes" id="UP000095751"/>
    </source>
</evidence>
<protein>
    <submittedName>
        <fullName evidence="1">Uncharacterized protein</fullName>
    </submittedName>
</protein>
<organism evidence="1 2">
    <name type="scientific">Fragilariopsis cylindrus CCMP1102</name>
    <dbReference type="NCBI Taxonomy" id="635003"/>
    <lineage>
        <taxon>Eukaryota</taxon>
        <taxon>Sar</taxon>
        <taxon>Stramenopiles</taxon>
        <taxon>Ochrophyta</taxon>
        <taxon>Bacillariophyta</taxon>
        <taxon>Bacillariophyceae</taxon>
        <taxon>Bacillariophycidae</taxon>
        <taxon>Bacillariales</taxon>
        <taxon>Bacillariaceae</taxon>
        <taxon>Fragilariopsis</taxon>
    </lineage>
</organism>